<dbReference type="PANTHER" id="PTHR47197">
    <property type="entry name" value="PROTEIN NIRF"/>
    <property type="match status" value="1"/>
</dbReference>
<gene>
    <name evidence="3" type="ORF">F1189_20600</name>
</gene>
<name>A0A5M6IRT1_9PROT</name>
<protein>
    <submittedName>
        <fullName evidence="3">Beta-propeller fold lactonase family protein</fullName>
    </submittedName>
</protein>
<dbReference type="AlphaFoldDB" id="A0A5M6IRT1"/>
<dbReference type="InterPro" id="IPR048433">
    <property type="entry name" value="YNCE-like_beta-prop"/>
</dbReference>
<accession>A0A5M6IRT1</accession>
<dbReference type="InterPro" id="IPR011045">
    <property type="entry name" value="N2O_reductase_N"/>
</dbReference>
<sequence>MNSNEATLSVIDLARRVELRRLPVLREPHHWALTPDGQDLLVGDTVANELIVLDPARFTIRRRVPVADPYQLGFSPDGKLLVVNALARAQVDVYEAGSYRLVKRFPLKSMPSHLAFSPDSGVVYVSLQGTDRLAAIDLRRMEPLWNAPVGRTPAGVMWLNGRVLVANMGSDDVSVVDPATGAVERRIRTGKGAHQLFLSPDGRLLYVNNRLDANGVSVLDAATLAPLRSYRLPGGPDDIAFAPDGHLWFTLRFANKVAVLDPASGQYETIAVGRSPHGIFLNPAAMVATSVAAR</sequence>
<proteinExistence type="predicted"/>
<dbReference type="InterPro" id="IPR051200">
    <property type="entry name" value="Host-pathogen_enzymatic-act"/>
</dbReference>
<reference evidence="3 4" key="1">
    <citation type="submission" date="2019-09" db="EMBL/GenBank/DDBJ databases">
        <title>Genome sequence of Rhodovastum atsumiense, a diverse member of the Acetobacteraceae family of non-sulfur purple photosynthetic bacteria.</title>
        <authorList>
            <person name="Meyer T."/>
            <person name="Kyndt J."/>
        </authorList>
    </citation>
    <scope>NUCLEOTIDE SEQUENCE [LARGE SCALE GENOMIC DNA]</scope>
    <source>
        <strain evidence="3 4">DSM 21279</strain>
    </source>
</reference>
<dbReference type="InterPro" id="IPR015943">
    <property type="entry name" value="WD40/YVTN_repeat-like_dom_sf"/>
</dbReference>
<dbReference type="EMBL" id="VWPK01000037">
    <property type="protein sequence ID" value="KAA5610185.1"/>
    <property type="molecule type" value="Genomic_DNA"/>
</dbReference>
<keyword evidence="4" id="KW-1185">Reference proteome</keyword>
<evidence type="ECO:0000259" key="2">
    <source>
        <dbReference type="Pfam" id="PF21783"/>
    </source>
</evidence>
<dbReference type="SUPFAM" id="SSF50974">
    <property type="entry name" value="Nitrous oxide reductase, N-terminal domain"/>
    <property type="match status" value="1"/>
</dbReference>
<evidence type="ECO:0000313" key="3">
    <source>
        <dbReference type="EMBL" id="KAA5610185.1"/>
    </source>
</evidence>
<dbReference type="PANTHER" id="PTHR47197:SF3">
    <property type="entry name" value="DIHYDRO-HEME D1 DEHYDROGENASE"/>
    <property type="match status" value="1"/>
</dbReference>
<evidence type="ECO:0000313" key="4">
    <source>
        <dbReference type="Proteomes" id="UP000325255"/>
    </source>
</evidence>
<keyword evidence="1" id="KW-0732">Signal</keyword>
<dbReference type="InterPro" id="IPR011964">
    <property type="entry name" value="YVTN_b-propeller_repeat"/>
</dbReference>
<dbReference type="NCBIfam" id="TIGR02276">
    <property type="entry name" value="beta_rpt_yvtn"/>
    <property type="match status" value="1"/>
</dbReference>
<dbReference type="Pfam" id="PF21783">
    <property type="entry name" value="YNCE"/>
    <property type="match status" value="1"/>
</dbReference>
<dbReference type="Gene3D" id="2.130.10.10">
    <property type="entry name" value="YVTN repeat-like/Quinoprotein amine dehydrogenase"/>
    <property type="match status" value="2"/>
</dbReference>
<dbReference type="Proteomes" id="UP000325255">
    <property type="component" value="Unassembled WGS sequence"/>
</dbReference>
<dbReference type="OrthoDB" id="145213at2"/>
<feature type="domain" description="YNCE-like beta-propeller" evidence="2">
    <location>
        <begin position="1"/>
        <end position="280"/>
    </location>
</feature>
<comment type="caution">
    <text evidence="3">The sequence shown here is derived from an EMBL/GenBank/DDBJ whole genome shotgun (WGS) entry which is preliminary data.</text>
</comment>
<organism evidence="3 4">
    <name type="scientific">Rhodovastum atsumiense</name>
    <dbReference type="NCBI Taxonomy" id="504468"/>
    <lineage>
        <taxon>Bacteria</taxon>
        <taxon>Pseudomonadati</taxon>
        <taxon>Pseudomonadota</taxon>
        <taxon>Alphaproteobacteria</taxon>
        <taxon>Acetobacterales</taxon>
        <taxon>Acetobacteraceae</taxon>
        <taxon>Rhodovastum</taxon>
    </lineage>
</organism>
<evidence type="ECO:0000256" key="1">
    <source>
        <dbReference type="ARBA" id="ARBA00022729"/>
    </source>
</evidence>